<evidence type="ECO:0000313" key="7">
    <source>
        <dbReference type="Proteomes" id="UP000492821"/>
    </source>
</evidence>
<keyword evidence="2 4" id="KW-0694">RNA-binding</keyword>
<dbReference type="SUPFAM" id="SSF54928">
    <property type="entry name" value="RNA-binding domain, RBD"/>
    <property type="match status" value="1"/>
</dbReference>
<evidence type="ECO:0000259" key="6">
    <source>
        <dbReference type="PROSITE" id="PS50102"/>
    </source>
</evidence>
<evidence type="ECO:0000256" key="4">
    <source>
        <dbReference type="PROSITE-ProRule" id="PRU00176"/>
    </source>
</evidence>
<dbReference type="PANTHER" id="PTHR13798">
    <property type="entry name" value="RNA BINDING MOTIF RBM PROTEIN -RELATED"/>
    <property type="match status" value="1"/>
</dbReference>
<evidence type="ECO:0000256" key="2">
    <source>
        <dbReference type="ARBA" id="ARBA00022884"/>
    </source>
</evidence>
<dbReference type="InterPro" id="IPR012677">
    <property type="entry name" value="Nucleotide-bd_a/b_plait_sf"/>
</dbReference>
<dbReference type="Pfam" id="PF00076">
    <property type="entry name" value="RRM_1"/>
    <property type="match status" value="1"/>
</dbReference>
<dbReference type="GO" id="GO:0000381">
    <property type="term" value="P:regulation of alternative mRNA splicing, via spliceosome"/>
    <property type="evidence" value="ECO:0007669"/>
    <property type="project" value="TreeGrafter"/>
</dbReference>
<keyword evidence="7" id="KW-1185">Reference proteome</keyword>
<evidence type="ECO:0000313" key="8">
    <source>
        <dbReference type="WBParaSite" id="Pan_g23310.t1"/>
    </source>
</evidence>
<evidence type="ECO:0000256" key="1">
    <source>
        <dbReference type="ARBA" id="ARBA00004642"/>
    </source>
</evidence>
<accession>A0A7E4VNQ6</accession>
<sequence>MTQFCPMERTLFVTNFTEKVDKNLLYELFLQMGPIYEVTVKTNSENNQVPFAFIEFEDEESVIFACEMMDGLRLYGRKLVVKPRGGTNKAREWLQMRIERGQISPKKGSTMEAELAKQELSQVEDDWEVAKEDRPRQAVPEPGPIQVKPVRRFTIPSTGGKIVQNRHMLTITTPPPNQNPQNQHIMTSPPAPAQNAQNPKTAQAEANAAFVSSLVDRTPPGPAAQNPHNRHILAWTTVPPNPAQIPQNRHVLTISTPPPSLSQNPQNPTIAQAEADAAIVSSLIDRISAITHKMGRQVPPLPQVNQGCQVSGPSNIHSQGPFQFPGHLWRHAYPPTTPISLQQLQLGQYQSSFAGFSGFGGFYQTANPVYDANNNNHGHLNSMLPPNYAYKHG</sequence>
<keyword evidence="3" id="KW-0539">Nucleus</keyword>
<dbReference type="SMART" id="SM00360">
    <property type="entry name" value="RRM"/>
    <property type="match status" value="1"/>
</dbReference>
<feature type="domain" description="RRM" evidence="6">
    <location>
        <begin position="9"/>
        <end position="86"/>
    </location>
</feature>
<dbReference type="WBParaSite" id="Pan_g23310.t1">
    <property type="protein sequence ID" value="Pan_g23310.t1"/>
    <property type="gene ID" value="Pan_g23310"/>
</dbReference>
<dbReference type="GO" id="GO:0005654">
    <property type="term" value="C:nucleoplasm"/>
    <property type="evidence" value="ECO:0007669"/>
    <property type="project" value="UniProtKB-SubCell"/>
</dbReference>
<name>A0A7E4VNQ6_PANRE</name>
<evidence type="ECO:0000256" key="3">
    <source>
        <dbReference type="ARBA" id="ARBA00023242"/>
    </source>
</evidence>
<dbReference type="AlphaFoldDB" id="A0A7E4VNQ6"/>
<evidence type="ECO:0000256" key="5">
    <source>
        <dbReference type="SAM" id="MobiDB-lite"/>
    </source>
</evidence>
<dbReference type="InterPro" id="IPR052285">
    <property type="entry name" value="NEXT_complex_subunit"/>
</dbReference>
<reference evidence="8" key="2">
    <citation type="submission" date="2020-10" db="UniProtKB">
        <authorList>
            <consortium name="WormBaseParasite"/>
        </authorList>
    </citation>
    <scope>IDENTIFICATION</scope>
</reference>
<feature type="region of interest" description="Disordered" evidence="5">
    <location>
        <begin position="173"/>
        <end position="205"/>
    </location>
</feature>
<dbReference type="InterPro" id="IPR000504">
    <property type="entry name" value="RRM_dom"/>
</dbReference>
<comment type="subcellular location">
    <subcellularLocation>
        <location evidence="1">Nucleus</location>
        <location evidence="1">Nucleoplasm</location>
    </subcellularLocation>
</comment>
<proteinExistence type="predicted"/>
<dbReference type="InterPro" id="IPR035979">
    <property type="entry name" value="RBD_domain_sf"/>
</dbReference>
<organism evidence="7 8">
    <name type="scientific">Panagrellus redivivus</name>
    <name type="common">Microworm</name>
    <dbReference type="NCBI Taxonomy" id="6233"/>
    <lineage>
        <taxon>Eukaryota</taxon>
        <taxon>Metazoa</taxon>
        <taxon>Ecdysozoa</taxon>
        <taxon>Nematoda</taxon>
        <taxon>Chromadorea</taxon>
        <taxon>Rhabditida</taxon>
        <taxon>Tylenchina</taxon>
        <taxon>Panagrolaimomorpha</taxon>
        <taxon>Panagrolaimoidea</taxon>
        <taxon>Panagrolaimidae</taxon>
        <taxon>Panagrellus</taxon>
    </lineage>
</organism>
<reference evidence="7" key="1">
    <citation type="journal article" date="2013" name="Genetics">
        <title>The draft genome and transcriptome of Panagrellus redivivus are shaped by the harsh demands of a free-living lifestyle.</title>
        <authorList>
            <person name="Srinivasan J."/>
            <person name="Dillman A.R."/>
            <person name="Macchietto M.G."/>
            <person name="Heikkinen L."/>
            <person name="Lakso M."/>
            <person name="Fracchia K.M."/>
            <person name="Antoshechkin I."/>
            <person name="Mortazavi A."/>
            <person name="Wong G."/>
            <person name="Sternberg P.W."/>
        </authorList>
    </citation>
    <scope>NUCLEOTIDE SEQUENCE [LARGE SCALE GENOMIC DNA]</scope>
    <source>
        <strain evidence="7">MT8872</strain>
    </source>
</reference>
<protein>
    <submittedName>
        <fullName evidence="8">RRM domain-containing protein</fullName>
    </submittedName>
</protein>
<dbReference type="PROSITE" id="PS50102">
    <property type="entry name" value="RRM"/>
    <property type="match status" value="1"/>
</dbReference>
<dbReference type="PANTHER" id="PTHR13798:SF11">
    <property type="entry name" value="RNA-BINDING PROTEIN 7-RELATED"/>
    <property type="match status" value="1"/>
</dbReference>
<dbReference type="GO" id="GO:0003727">
    <property type="term" value="F:single-stranded RNA binding"/>
    <property type="evidence" value="ECO:0007669"/>
    <property type="project" value="TreeGrafter"/>
</dbReference>
<dbReference type="Gene3D" id="3.30.70.330">
    <property type="match status" value="1"/>
</dbReference>
<dbReference type="Proteomes" id="UP000492821">
    <property type="component" value="Unassembled WGS sequence"/>
</dbReference>
<feature type="compositionally biased region" description="Low complexity" evidence="5">
    <location>
        <begin position="193"/>
        <end position="204"/>
    </location>
</feature>